<reference evidence="2 3" key="1">
    <citation type="submission" date="2017-09" db="EMBL/GenBank/DDBJ databases">
        <title>Depth-based differentiation of microbial function through sediment-hosted aquifers and enrichment of novel symbionts in the deep terrestrial subsurface.</title>
        <authorList>
            <person name="Probst A.J."/>
            <person name="Ladd B."/>
            <person name="Jarett J.K."/>
            <person name="Geller-Mcgrath D.E."/>
            <person name="Sieber C.M."/>
            <person name="Emerson J.B."/>
            <person name="Anantharaman K."/>
            <person name="Thomas B.C."/>
            <person name="Malmstrom R."/>
            <person name="Stieglmeier M."/>
            <person name="Klingl A."/>
            <person name="Woyke T."/>
            <person name="Ryan C.M."/>
            <person name="Banfield J.F."/>
        </authorList>
    </citation>
    <scope>NUCLEOTIDE SEQUENCE [LARGE SCALE GENOMIC DNA]</scope>
    <source>
        <strain evidence="2">CG22_combo_CG10-13_8_21_14_all_39_10</strain>
    </source>
</reference>
<sequence length="98" mass="11646">MTSKLPRKFYRYFWDVDPTKVNLHRGADFVVKRILEHGQTADLRWVVNRYGTGAIKQVLFKYRDLSRKTGLFWSHILDIPKDKIKCLQIPYHPIPFGV</sequence>
<name>A0A2H0BJB9_9BACT</name>
<evidence type="ECO:0000313" key="2">
    <source>
        <dbReference type="EMBL" id="PIP57775.1"/>
    </source>
</evidence>
<dbReference type="Proteomes" id="UP000229847">
    <property type="component" value="Unassembled WGS sequence"/>
</dbReference>
<dbReference type="InterPro" id="IPR053830">
    <property type="entry name" value="DUF6922"/>
</dbReference>
<dbReference type="Pfam" id="PF21956">
    <property type="entry name" value="DUF6922"/>
    <property type="match status" value="1"/>
</dbReference>
<feature type="domain" description="DUF6922" evidence="1">
    <location>
        <begin position="11"/>
        <end position="59"/>
    </location>
</feature>
<gene>
    <name evidence="2" type="ORF">COX03_01290</name>
</gene>
<organism evidence="2 3">
    <name type="scientific">Candidatus Woesebacteria bacterium CG22_combo_CG10-13_8_21_14_all_39_10</name>
    <dbReference type="NCBI Taxonomy" id="1975059"/>
    <lineage>
        <taxon>Bacteria</taxon>
        <taxon>Candidatus Woeseibacteriota</taxon>
    </lineage>
</organism>
<dbReference type="AlphaFoldDB" id="A0A2H0BJB9"/>
<accession>A0A2H0BJB9</accession>
<proteinExistence type="predicted"/>
<dbReference type="EMBL" id="PCSW01000038">
    <property type="protein sequence ID" value="PIP57775.1"/>
    <property type="molecule type" value="Genomic_DNA"/>
</dbReference>
<evidence type="ECO:0000313" key="3">
    <source>
        <dbReference type="Proteomes" id="UP000229847"/>
    </source>
</evidence>
<protein>
    <recommendedName>
        <fullName evidence="1">DUF6922 domain-containing protein</fullName>
    </recommendedName>
</protein>
<evidence type="ECO:0000259" key="1">
    <source>
        <dbReference type="Pfam" id="PF21956"/>
    </source>
</evidence>
<comment type="caution">
    <text evidence="2">The sequence shown here is derived from an EMBL/GenBank/DDBJ whole genome shotgun (WGS) entry which is preliminary data.</text>
</comment>